<feature type="domain" description="HTH asnC-type" evidence="4">
    <location>
        <begin position="1"/>
        <end position="64"/>
    </location>
</feature>
<evidence type="ECO:0000256" key="1">
    <source>
        <dbReference type="ARBA" id="ARBA00023015"/>
    </source>
</evidence>
<dbReference type="SMART" id="SM00344">
    <property type="entry name" value="HTH_ASNC"/>
    <property type="match status" value="1"/>
</dbReference>
<dbReference type="SUPFAM" id="SSF54909">
    <property type="entry name" value="Dimeric alpha+beta barrel"/>
    <property type="match status" value="1"/>
</dbReference>
<dbReference type="STRING" id="1236973.JCM9157_4984"/>
<keyword evidence="6" id="KW-1185">Reference proteome</keyword>
<keyword evidence="1" id="KW-0805">Transcription regulation</keyword>
<dbReference type="GO" id="GO:0043565">
    <property type="term" value="F:sequence-specific DNA binding"/>
    <property type="evidence" value="ECO:0007669"/>
    <property type="project" value="InterPro"/>
</dbReference>
<dbReference type="PROSITE" id="PS50956">
    <property type="entry name" value="HTH_ASNC_2"/>
    <property type="match status" value="1"/>
</dbReference>
<dbReference type="InterPro" id="IPR036390">
    <property type="entry name" value="WH_DNA-bd_sf"/>
</dbReference>
<dbReference type="Gene3D" id="1.10.10.10">
    <property type="entry name" value="Winged helix-like DNA-binding domain superfamily/Winged helix DNA-binding domain"/>
    <property type="match status" value="1"/>
</dbReference>
<dbReference type="RefSeq" id="WP_081734297.1">
    <property type="nucleotide sequence ID" value="NZ_BAUV01000101.1"/>
</dbReference>
<dbReference type="Gene3D" id="3.30.70.920">
    <property type="match status" value="1"/>
</dbReference>
<dbReference type="EMBL" id="BAUV01000101">
    <property type="protein sequence ID" value="GAE37667.1"/>
    <property type="molecule type" value="Genomic_DNA"/>
</dbReference>
<dbReference type="Pfam" id="PF01037">
    <property type="entry name" value="AsnC_trans_reg"/>
    <property type="match status" value="1"/>
</dbReference>
<organism evidence="5 6">
    <name type="scientific">Halalkalibacter akibai (strain ATCC 43226 / DSM 21942 / CIP 109018 / JCM 9157 / 1139)</name>
    <name type="common">Bacillus akibai</name>
    <dbReference type="NCBI Taxonomy" id="1236973"/>
    <lineage>
        <taxon>Bacteria</taxon>
        <taxon>Bacillati</taxon>
        <taxon>Bacillota</taxon>
        <taxon>Bacilli</taxon>
        <taxon>Bacillales</taxon>
        <taxon>Bacillaceae</taxon>
        <taxon>Halalkalibacter</taxon>
    </lineage>
</organism>
<dbReference type="AlphaFoldDB" id="W4R0H5"/>
<dbReference type="InterPro" id="IPR019887">
    <property type="entry name" value="Tscrpt_reg_AsnC/Lrp_C"/>
</dbReference>
<evidence type="ECO:0000259" key="4">
    <source>
        <dbReference type="PROSITE" id="PS50956"/>
    </source>
</evidence>
<reference evidence="5 6" key="1">
    <citation type="journal article" date="2014" name="Genome Announc.">
        <title>Draft Genome Sequences of Three Alkaliphilic Bacillus Strains, Bacillus wakoensis JCM 9140T, Bacillus akibai JCM 9157T, and Bacillus hemicellulosilyticus JCM 9152T.</title>
        <authorList>
            <person name="Yuki M."/>
            <person name="Oshima K."/>
            <person name="Suda W."/>
            <person name="Oshida Y."/>
            <person name="Kitamura K."/>
            <person name="Iida T."/>
            <person name="Hattori M."/>
            <person name="Ohkuma M."/>
        </authorList>
    </citation>
    <scope>NUCLEOTIDE SEQUENCE [LARGE SCALE GENOMIC DNA]</scope>
    <source>
        <strain evidence="5 6">JCM 9157</strain>
    </source>
</reference>
<name>W4R0H5_HALA3</name>
<sequence>MDKWIIQIFSSLQPYKDGRKSFSDLSKELSLSRPSVTERYNRLVERGVIDKISAKVNPSAIGRDVILFIQVSEMNLSFEKFEQLVVEHPDILECHCLTGQVNYLLKAAVCDMTHLSNLIEEFTGYGRINSSIVLRSPIKDKVIQPIIKKGLSKKEKTKWLENRLVFSFLGFQYLRKCRDVYSFTL</sequence>
<gene>
    <name evidence="5" type="ORF">JCM9157_4984</name>
</gene>
<dbReference type="Pfam" id="PF13412">
    <property type="entry name" value="HTH_24"/>
    <property type="match status" value="1"/>
</dbReference>
<dbReference type="GO" id="GO:0043200">
    <property type="term" value="P:response to amino acid"/>
    <property type="evidence" value="ECO:0007669"/>
    <property type="project" value="TreeGrafter"/>
</dbReference>
<dbReference type="eggNOG" id="COG1522">
    <property type="taxonomic scope" value="Bacteria"/>
</dbReference>
<dbReference type="GO" id="GO:0005829">
    <property type="term" value="C:cytosol"/>
    <property type="evidence" value="ECO:0007669"/>
    <property type="project" value="TreeGrafter"/>
</dbReference>
<dbReference type="PANTHER" id="PTHR30154:SF53">
    <property type="entry name" value="HTH-TYPE TRANSCRIPTIONAL REGULATOR LRPC"/>
    <property type="match status" value="1"/>
</dbReference>
<dbReference type="SUPFAM" id="SSF46785">
    <property type="entry name" value="Winged helix' DNA-binding domain"/>
    <property type="match status" value="1"/>
</dbReference>
<keyword evidence="3" id="KW-0804">Transcription</keyword>
<dbReference type="Proteomes" id="UP000018896">
    <property type="component" value="Unassembled WGS sequence"/>
</dbReference>
<keyword evidence="2" id="KW-0238">DNA-binding</keyword>
<evidence type="ECO:0000256" key="3">
    <source>
        <dbReference type="ARBA" id="ARBA00023163"/>
    </source>
</evidence>
<protein>
    <submittedName>
        <fullName evidence="5">Transcriptional regulator</fullName>
    </submittedName>
</protein>
<dbReference type="InterPro" id="IPR000485">
    <property type="entry name" value="AsnC-type_HTH_dom"/>
</dbReference>
<dbReference type="InterPro" id="IPR019888">
    <property type="entry name" value="Tscrpt_reg_AsnC-like"/>
</dbReference>
<evidence type="ECO:0000313" key="5">
    <source>
        <dbReference type="EMBL" id="GAE37667.1"/>
    </source>
</evidence>
<dbReference type="InterPro" id="IPR011008">
    <property type="entry name" value="Dimeric_a/b-barrel"/>
</dbReference>
<dbReference type="PANTHER" id="PTHR30154">
    <property type="entry name" value="LEUCINE-RESPONSIVE REGULATORY PROTEIN"/>
    <property type="match status" value="1"/>
</dbReference>
<proteinExistence type="predicted"/>
<accession>W4R0H5</accession>
<comment type="caution">
    <text evidence="5">The sequence shown here is derived from an EMBL/GenBank/DDBJ whole genome shotgun (WGS) entry which is preliminary data.</text>
</comment>
<evidence type="ECO:0000256" key="2">
    <source>
        <dbReference type="ARBA" id="ARBA00023125"/>
    </source>
</evidence>
<dbReference type="OrthoDB" id="34294at2"/>
<evidence type="ECO:0000313" key="6">
    <source>
        <dbReference type="Proteomes" id="UP000018896"/>
    </source>
</evidence>
<dbReference type="InterPro" id="IPR036388">
    <property type="entry name" value="WH-like_DNA-bd_sf"/>
</dbReference>